<feature type="non-terminal residue" evidence="3">
    <location>
        <position position="1"/>
    </location>
</feature>
<protein>
    <submittedName>
        <fullName evidence="3">IS110 family transposase</fullName>
    </submittedName>
</protein>
<dbReference type="InterPro" id="IPR003346">
    <property type="entry name" value="Transposase_20"/>
</dbReference>
<dbReference type="PANTHER" id="PTHR33055">
    <property type="entry name" value="TRANSPOSASE FOR INSERTION SEQUENCE ELEMENT IS1111A"/>
    <property type="match status" value="1"/>
</dbReference>
<feature type="coiled-coil region" evidence="1">
    <location>
        <begin position="58"/>
        <end position="95"/>
    </location>
</feature>
<dbReference type="InterPro" id="IPR047650">
    <property type="entry name" value="Transpos_IS110"/>
</dbReference>
<dbReference type="RefSeq" id="WP_186998372.1">
    <property type="nucleotide sequence ID" value="NZ_JACRWH010000002.1"/>
</dbReference>
<evidence type="ECO:0000313" key="4">
    <source>
        <dbReference type="Proteomes" id="UP000649075"/>
    </source>
</evidence>
<proteinExistence type="predicted"/>
<sequence length="249" mass="29141">VPDEEDVEIKEYIRMIHDFKKELKRVKQEICAFVLRHGYQYDGKSKWTIRYMNWIRELEMSEIQRETLNEYIAEMENLNDKINRFMNRIDEMYQSERYHEKVSKLRCFKGIETFAAMTIQVETADFERFPSAKAYASYTGLTTGEHSSGDKNNRIGITKQGNTVIRKTLVECAQSLVKGNVYAKKSQGLKSRQKGMDVNIIAYADKATERLKKKYQKLIERNVPRNKAIVAVARELACFIWGMETGNIH</sequence>
<dbReference type="Pfam" id="PF02371">
    <property type="entry name" value="Transposase_20"/>
    <property type="match status" value="1"/>
</dbReference>
<dbReference type="Proteomes" id="UP000649075">
    <property type="component" value="Unassembled WGS sequence"/>
</dbReference>
<reference evidence="3 4" key="1">
    <citation type="submission" date="2020-08" db="EMBL/GenBank/DDBJ databases">
        <authorList>
            <person name="Liu C."/>
            <person name="Sun Q."/>
        </authorList>
    </citation>
    <scope>NUCLEOTIDE SEQUENCE [LARGE SCALE GENOMIC DNA]</scope>
    <source>
        <strain evidence="3 4">L34</strain>
    </source>
</reference>
<gene>
    <name evidence="3" type="ORF">H8911_00725</name>
</gene>
<evidence type="ECO:0000259" key="2">
    <source>
        <dbReference type="Pfam" id="PF02371"/>
    </source>
</evidence>
<organism evidence="3 4">
    <name type="scientific">Holdemanella hominis</name>
    <dbReference type="NCBI Taxonomy" id="2764327"/>
    <lineage>
        <taxon>Bacteria</taxon>
        <taxon>Bacillati</taxon>
        <taxon>Bacillota</taxon>
        <taxon>Erysipelotrichia</taxon>
        <taxon>Erysipelotrichales</taxon>
        <taxon>Erysipelotrichaceae</taxon>
        <taxon>Holdemanella</taxon>
    </lineage>
</organism>
<name>A0ABR7KEY0_9FIRM</name>
<accession>A0ABR7KEY0</accession>
<keyword evidence="1" id="KW-0175">Coiled coil</keyword>
<evidence type="ECO:0000313" key="3">
    <source>
        <dbReference type="EMBL" id="MBC6011280.1"/>
    </source>
</evidence>
<comment type="caution">
    <text evidence="3">The sequence shown here is derived from an EMBL/GenBank/DDBJ whole genome shotgun (WGS) entry which is preliminary data.</text>
</comment>
<evidence type="ECO:0000256" key="1">
    <source>
        <dbReference type="SAM" id="Coils"/>
    </source>
</evidence>
<dbReference type="PANTHER" id="PTHR33055:SF3">
    <property type="entry name" value="PUTATIVE TRANSPOSASE FOR IS117-RELATED"/>
    <property type="match status" value="1"/>
</dbReference>
<keyword evidence="4" id="KW-1185">Reference proteome</keyword>
<dbReference type="EMBL" id="JACRWH010000002">
    <property type="protein sequence ID" value="MBC6011280.1"/>
    <property type="molecule type" value="Genomic_DNA"/>
</dbReference>
<feature type="domain" description="Transposase IS116/IS110/IS902 C-terminal" evidence="2">
    <location>
        <begin position="105"/>
        <end position="180"/>
    </location>
</feature>